<reference evidence="2" key="2">
    <citation type="submission" date="2021-10" db="EMBL/GenBank/DDBJ databases">
        <title>Phylogenomics reveals ancestral predisposition of the termite-cultivated fungus Termitomyces towards a domesticated lifestyle.</title>
        <authorList>
            <person name="Auxier B."/>
            <person name="Grum-Grzhimaylo A."/>
            <person name="Cardenas M.E."/>
            <person name="Lodge J.D."/>
            <person name="Laessoe T."/>
            <person name="Pedersen O."/>
            <person name="Smith M.E."/>
            <person name="Kuyper T.W."/>
            <person name="Franco-Molano E.A."/>
            <person name="Baroni T.J."/>
            <person name="Aanen D.K."/>
        </authorList>
    </citation>
    <scope>NUCLEOTIDE SEQUENCE</scope>
    <source>
        <strain evidence="2">D49</strain>
    </source>
</reference>
<dbReference type="AlphaFoldDB" id="A0A9P7K1V9"/>
<feature type="region of interest" description="Disordered" evidence="1">
    <location>
        <begin position="1"/>
        <end position="37"/>
    </location>
</feature>
<keyword evidence="3" id="KW-1185">Reference proteome</keyword>
<feature type="compositionally biased region" description="Pro residues" evidence="1">
    <location>
        <begin position="137"/>
        <end position="148"/>
    </location>
</feature>
<dbReference type="Proteomes" id="UP000717328">
    <property type="component" value="Unassembled WGS sequence"/>
</dbReference>
<name>A0A9P7K1V9_9AGAR</name>
<accession>A0A9P7K1V9</accession>
<dbReference type="EMBL" id="JABCKI010006270">
    <property type="protein sequence ID" value="KAG5634796.1"/>
    <property type="molecule type" value="Genomic_DNA"/>
</dbReference>
<feature type="compositionally biased region" description="Low complexity" evidence="1">
    <location>
        <begin position="122"/>
        <end position="136"/>
    </location>
</feature>
<organism evidence="2 3">
    <name type="scientific">Sphagnurus paluster</name>
    <dbReference type="NCBI Taxonomy" id="117069"/>
    <lineage>
        <taxon>Eukaryota</taxon>
        <taxon>Fungi</taxon>
        <taxon>Dikarya</taxon>
        <taxon>Basidiomycota</taxon>
        <taxon>Agaricomycotina</taxon>
        <taxon>Agaricomycetes</taxon>
        <taxon>Agaricomycetidae</taxon>
        <taxon>Agaricales</taxon>
        <taxon>Tricholomatineae</taxon>
        <taxon>Lyophyllaceae</taxon>
        <taxon>Sphagnurus</taxon>
    </lineage>
</organism>
<reference evidence="2" key="1">
    <citation type="submission" date="2021-02" db="EMBL/GenBank/DDBJ databases">
        <authorList>
            <person name="Nieuwenhuis M."/>
            <person name="Van De Peppel L.J.J."/>
        </authorList>
    </citation>
    <scope>NUCLEOTIDE SEQUENCE</scope>
    <source>
        <strain evidence="2">D49</strain>
    </source>
</reference>
<sequence length="294" mass="31225">MPPPGPSWTTMVSQNPPPPKKKQPKTLMEPNSLGPAIEPIHTDILEVMSKEQPDLLKAYLSGNPIVNDLIAQAVSKAKALALPPPNPPLPPPMEVSPTTPTAPGPPGATPPPRGNSIPPAPESSALASAMPSASPAAPSPQGKPAPLQIPPAKCPAYSTIVGNALFTIPTFSQAGITVISYWPAAHLQIKGLPTWDPTTNCPVELTLVYQTLDSLSIFEGVKLIKNGPAPTDTLSWAQDPKTFNAESHPCMVTVCFYNNGRRETGALLKNAFYLLSCCRHFDKWPPKTLPPKKG</sequence>
<gene>
    <name evidence="2" type="ORF">H0H81_000754</name>
</gene>
<protein>
    <submittedName>
        <fullName evidence="2">Uncharacterized protein</fullName>
    </submittedName>
</protein>
<evidence type="ECO:0000313" key="2">
    <source>
        <dbReference type="EMBL" id="KAG5634796.1"/>
    </source>
</evidence>
<proteinExistence type="predicted"/>
<evidence type="ECO:0000256" key="1">
    <source>
        <dbReference type="SAM" id="MobiDB-lite"/>
    </source>
</evidence>
<evidence type="ECO:0000313" key="3">
    <source>
        <dbReference type="Proteomes" id="UP000717328"/>
    </source>
</evidence>
<feature type="compositionally biased region" description="Pro residues" evidence="1">
    <location>
        <begin position="82"/>
        <end position="121"/>
    </location>
</feature>
<feature type="region of interest" description="Disordered" evidence="1">
    <location>
        <begin position="82"/>
        <end position="148"/>
    </location>
</feature>
<comment type="caution">
    <text evidence="2">The sequence shown here is derived from an EMBL/GenBank/DDBJ whole genome shotgun (WGS) entry which is preliminary data.</text>
</comment>